<evidence type="ECO:0000256" key="4">
    <source>
        <dbReference type="ARBA" id="ARBA00023052"/>
    </source>
</evidence>
<dbReference type="SUPFAM" id="SSF52518">
    <property type="entry name" value="Thiamin diphosphate-binding fold (THDP-binding)"/>
    <property type="match status" value="1"/>
</dbReference>
<comment type="caution">
    <text evidence="7">The sequence shown here is derived from an EMBL/GenBank/DDBJ whole genome shotgun (WGS) entry which is preliminary data.</text>
</comment>
<dbReference type="NCBIfam" id="TIGR00173">
    <property type="entry name" value="menD"/>
    <property type="match status" value="1"/>
</dbReference>
<keyword evidence="5" id="KW-0464">Manganese</keyword>
<dbReference type="GO" id="GO:0030976">
    <property type="term" value="F:thiamine pyrophosphate binding"/>
    <property type="evidence" value="ECO:0007669"/>
    <property type="project" value="InterPro"/>
</dbReference>
<proteinExistence type="predicted"/>
<keyword evidence="4" id="KW-0786">Thiamine pyrophosphate</keyword>
<dbReference type="InterPro" id="IPR029035">
    <property type="entry name" value="DHS-like_NAD/FAD-binding_dom"/>
</dbReference>
<dbReference type="PANTHER" id="PTHR42916">
    <property type="entry name" value="2-SUCCINYL-5-ENOLPYRUVYL-6-HYDROXY-3-CYCLOHEXENE-1-CARBOXYLATE SYNTHASE"/>
    <property type="match status" value="1"/>
</dbReference>
<dbReference type="CDD" id="cd07037">
    <property type="entry name" value="TPP_PYR_MenD"/>
    <property type="match status" value="1"/>
</dbReference>
<dbReference type="GO" id="GO:0070204">
    <property type="term" value="F:2-succinyl-5-enolpyruvyl-6-hydroxy-3-cyclohexene-1-carboxylic-acid synthase activity"/>
    <property type="evidence" value="ECO:0007669"/>
    <property type="project" value="InterPro"/>
</dbReference>
<keyword evidence="1" id="KW-0808">Transferase</keyword>
<dbReference type="Gene3D" id="3.40.50.970">
    <property type="match status" value="1"/>
</dbReference>
<feature type="non-terminal residue" evidence="7">
    <location>
        <position position="282"/>
    </location>
</feature>
<sequence length="282" mass="29978">MGAERQPDVAAGEALQLFVGAFVDELARSGVANACICPGSRSTPLALLLRRHPAIKVWTHLDERSAAFFALGIAKAIREPVAVVSTSGTAAVNFAPAVVEAYYARVPLLVLTADRPPELRDVGAPQTIDQVRLYGPHVKWFVEMMLPEVSAEAIRYARTVACRAAATARFDAAGPVHINLPFREPLIPAADALPPGRDAAVPPADGRAPYVSVEQAPRRPDPAGLAPLAAELRAARRGLIVCGPQDDARFPEAVVRLAEDLGFPLLADPLSQVRCGPHHSPI</sequence>
<dbReference type="InterPro" id="IPR012001">
    <property type="entry name" value="Thiamin_PyroP_enz_TPP-bd_dom"/>
</dbReference>
<feature type="domain" description="Thiamine pyrophosphate enzyme N-terminal TPP-binding" evidence="6">
    <location>
        <begin position="21"/>
        <end position="132"/>
    </location>
</feature>
<evidence type="ECO:0000259" key="6">
    <source>
        <dbReference type="Pfam" id="PF02776"/>
    </source>
</evidence>
<evidence type="ECO:0000256" key="3">
    <source>
        <dbReference type="ARBA" id="ARBA00022842"/>
    </source>
</evidence>
<protein>
    <recommendedName>
        <fullName evidence="6">Thiamine pyrophosphate enzyme N-terminal TPP-binding domain-containing protein</fullName>
    </recommendedName>
</protein>
<dbReference type="Gene3D" id="3.40.50.1220">
    <property type="entry name" value="TPP-binding domain"/>
    <property type="match status" value="1"/>
</dbReference>
<dbReference type="GO" id="GO:0046872">
    <property type="term" value="F:metal ion binding"/>
    <property type="evidence" value="ECO:0007669"/>
    <property type="project" value="UniProtKB-KW"/>
</dbReference>
<dbReference type="PANTHER" id="PTHR42916:SF1">
    <property type="entry name" value="PROTEIN PHYLLO, CHLOROPLASTIC"/>
    <property type="match status" value="1"/>
</dbReference>
<accession>A0A0F9DAX0</accession>
<reference evidence="7" key="1">
    <citation type="journal article" date="2015" name="Nature">
        <title>Complex archaea that bridge the gap between prokaryotes and eukaryotes.</title>
        <authorList>
            <person name="Spang A."/>
            <person name="Saw J.H."/>
            <person name="Jorgensen S.L."/>
            <person name="Zaremba-Niedzwiedzka K."/>
            <person name="Martijn J."/>
            <person name="Lind A.E."/>
            <person name="van Eijk R."/>
            <person name="Schleper C."/>
            <person name="Guy L."/>
            <person name="Ettema T.J."/>
        </authorList>
    </citation>
    <scope>NUCLEOTIDE SEQUENCE</scope>
</reference>
<evidence type="ECO:0000256" key="2">
    <source>
        <dbReference type="ARBA" id="ARBA00022723"/>
    </source>
</evidence>
<dbReference type="Pfam" id="PF02776">
    <property type="entry name" value="TPP_enzyme_N"/>
    <property type="match status" value="1"/>
</dbReference>
<dbReference type="InterPro" id="IPR029061">
    <property type="entry name" value="THDP-binding"/>
</dbReference>
<dbReference type="EMBL" id="LAZR01032446">
    <property type="protein sequence ID" value="KKL50861.1"/>
    <property type="molecule type" value="Genomic_DNA"/>
</dbReference>
<gene>
    <name evidence="7" type="ORF">LCGC14_2301250</name>
</gene>
<dbReference type="AlphaFoldDB" id="A0A0F9DAX0"/>
<organism evidence="7">
    <name type="scientific">marine sediment metagenome</name>
    <dbReference type="NCBI Taxonomy" id="412755"/>
    <lineage>
        <taxon>unclassified sequences</taxon>
        <taxon>metagenomes</taxon>
        <taxon>ecological metagenomes</taxon>
    </lineage>
</organism>
<keyword evidence="2" id="KW-0479">Metal-binding</keyword>
<dbReference type="GO" id="GO:0009234">
    <property type="term" value="P:menaquinone biosynthetic process"/>
    <property type="evidence" value="ECO:0007669"/>
    <property type="project" value="InterPro"/>
</dbReference>
<dbReference type="InterPro" id="IPR004433">
    <property type="entry name" value="MenaQ_synth_MenD"/>
</dbReference>
<keyword evidence="3" id="KW-0460">Magnesium</keyword>
<evidence type="ECO:0000313" key="7">
    <source>
        <dbReference type="EMBL" id="KKL50861.1"/>
    </source>
</evidence>
<dbReference type="SUPFAM" id="SSF52467">
    <property type="entry name" value="DHS-like NAD/FAD-binding domain"/>
    <property type="match status" value="1"/>
</dbReference>
<evidence type="ECO:0000256" key="1">
    <source>
        <dbReference type="ARBA" id="ARBA00022679"/>
    </source>
</evidence>
<evidence type="ECO:0000256" key="5">
    <source>
        <dbReference type="ARBA" id="ARBA00023211"/>
    </source>
</evidence>
<name>A0A0F9DAX0_9ZZZZ</name>